<reference evidence="3" key="1">
    <citation type="journal article" date="2019" name="Int. J. Syst. Evol. Microbiol.">
        <title>The Global Catalogue of Microorganisms (GCM) 10K type strain sequencing project: providing services to taxonomists for standard genome sequencing and annotation.</title>
        <authorList>
            <consortium name="The Broad Institute Genomics Platform"/>
            <consortium name="The Broad Institute Genome Sequencing Center for Infectious Disease"/>
            <person name="Wu L."/>
            <person name="Ma J."/>
        </authorList>
    </citation>
    <scope>NUCLEOTIDE SEQUENCE [LARGE SCALE GENOMIC DNA]</scope>
    <source>
        <strain evidence="3">JCM 16902</strain>
    </source>
</reference>
<evidence type="ECO:0000259" key="1">
    <source>
        <dbReference type="PROSITE" id="PS50989"/>
    </source>
</evidence>
<dbReference type="EMBL" id="BAAAZO010000012">
    <property type="protein sequence ID" value="GAA3635771.1"/>
    <property type="molecule type" value="Genomic_DNA"/>
</dbReference>
<accession>A0ABP7AM25</accession>
<protein>
    <recommendedName>
        <fullName evidence="1">CoA carboxyltransferase C-terminal domain-containing protein</fullName>
    </recommendedName>
</protein>
<feature type="domain" description="CoA carboxyltransferase C-terminal" evidence="1">
    <location>
        <begin position="46"/>
        <end position="284"/>
    </location>
</feature>
<dbReference type="PANTHER" id="PTHR43842:SF2">
    <property type="entry name" value="PROPIONYL-COA CARBOXYLASE BETA CHAIN, MITOCHONDRIAL"/>
    <property type="match status" value="1"/>
</dbReference>
<dbReference type="Gene3D" id="3.90.226.10">
    <property type="entry name" value="2-enoyl-CoA Hydratase, Chain A, domain 1"/>
    <property type="match status" value="1"/>
</dbReference>
<organism evidence="2 3">
    <name type="scientific">Kineosporia mesophila</name>
    <dbReference type="NCBI Taxonomy" id="566012"/>
    <lineage>
        <taxon>Bacteria</taxon>
        <taxon>Bacillati</taxon>
        <taxon>Actinomycetota</taxon>
        <taxon>Actinomycetes</taxon>
        <taxon>Kineosporiales</taxon>
        <taxon>Kineosporiaceae</taxon>
        <taxon>Kineosporia</taxon>
    </lineage>
</organism>
<gene>
    <name evidence="2" type="ORF">GCM10022223_62760</name>
</gene>
<dbReference type="InterPro" id="IPR034733">
    <property type="entry name" value="AcCoA_carboxyl_beta"/>
</dbReference>
<dbReference type="PANTHER" id="PTHR43842">
    <property type="entry name" value="PROPIONYL-COA CARBOXYLASE BETA CHAIN"/>
    <property type="match status" value="1"/>
</dbReference>
<evidence type="ECO:0000313" key="3">
    <source>
        <dbReference type="Proteomes" id="UP001501074"/>
    </source>
</evidence>
<sequence>MFDLDVHCYEGTPDSLPVITVDVCPLVVVTVQFQAQAGRTSHELGSGDVRAALMRIVPADHVLGYDVHDVIEQIVDNGDYLPVHEHWGRSVACVLARVGGAVVGIVASQPDVLAGVIDVDASQKAARFVQFCNAFRLPIVTLIDVPGFMPGRDQERGGIIRHGAKLLYAYCAATVPRVSVVLRKAYGGAYIVLDSRSVGADLAYAWAGNEIAVMGAEGAANVIFRRQIRASDDPDATRARLMEEYEGELMHPYYAAERGLVDDVIDPADTRRVLVQALISLRRKDSLGPGRTGPANPPL</sequence>
<keyword evidence="3" id="KW-1185">Reference proteome</keyword>
<dbReference type="InterPro" id="IPR011763">
    <property type="entry name" value="COA_CT_C"/>
</dbReference>
<dbReference type="SUPFAM" id="SSF52096">
    <property type="entry name" value="ClpP/crotonase"/>
    <property type="match status" value="1"/>
</dbReference>
<dbReference type="Pfam" id="PF01039">
    <property type="entry name" value="Carboxyl_trans"/>
    <property type="match status" value="1"/>
</dbReference>
<evidence type="ECO:0000313" key="2">
    <source>
        <dbReference type="EMBL" id="GAA3635771.1"/>
    </source>
</evidence>
<dbReference type="InterPro" id="IPR051047">
    <property type="entry name" value="AccD/PCCB"/>
</dbReference>
<dbReference type="PROSITE" id="PS50989">
    <property type="entry name" value="COA_CT_CTER"/>
    <property type="match status" value="1"/>
</dbReference>
<dbReference type="Proteomes" id="UP001501074">
    <property type="component" value="Unassembled WGS sequence"/>
</dbReference>
<comment type="caution">
    <text evidence="2">The sequence shown here is derived from an EMBL/GenBank/DDBJ whole genome shotgun (WGS) entry which is preliminary data.</text>
</comment>
<dbReference type="InterPro" id="IPR029045">
    <property type="entry name" value="ClpP/crotonase-like_dom_sf"/>
</dbReference>
<name>A0ABP7AM25_9ACTN</name>
<proteinExistence type="predicted"/>